<organism evidence="2 3">
    <name type="scientific">Fulvimarina uroteuthidis</name>
    <dbReference type="NCBI Taxonomy" id="3098149"/>
    <lineage>
        <taxon>Bacteria</taxon>
        <taxon>Pseudomonadati</taxon>
        <taxon>Pseudomonadota</taxon>
        <taxon>Alphaproteobacteria</taxon>
        <taxon>Hyphomicrobiales</taxon>
        <taxon>Aurantimonadaceae</taxon>
        <taxon>Fulvimarina</taxon>
    </lineage>
</organism>
<sequence length="59" mass="6330">MTITLMKLAKFTLLSVVAMGLAGCGSTPPKANCFSYASEDEGPCQFEPLGPTRWDQFDG</sequence>
<evidence type="ECO:0000313" key="2">
    <source>
        <dbReference type="EMBL" id="MDY8110932.1"/>
    </source>
</evidence>
<proteinExistence type="predicted"/>
<dbReference type="PROSITE" id="PS51257">
    <property type="entry name" value="PROKAR_LIPOPROTEIN"/>
    <property type="match status" value="1"/>
</dbReference>
<feature type="signal peptide" evidence="1">
    <location>
        <begin position="1"/>
        <end position="22"/>
    </location>
</feature>
<protein>
    <recommendedName>
        <fullName evidence="4">Lipoprotein</fullName>
    </recommendedName>
</protein>
<dbReference type="RefSeq" id="WP_322188950.1">
    <property type="nucleotide sequence ID" value="NZ_JAXLPB010000007.1"/>
</dbReference>
<reference evidence="2 3" key="1">
    <citation type="submission" date="2023-12" db="EMBL/GenBank/DDBJ databases">
        <title>Description of Novel Strain Fulvimarina sp. 2208YS6-2-32 isolated from Uroteuthis (Photololigo) edulis.</title>
        <authorList>
            <person name="Park J.-S."/>
        </authorList>
    </citation>
    <scope>NUCLEOTIDE SEQUENCE [LARGE SCALE GENOMIC DNA]</scope>
    <source>
        <strain evidence="2 3">2208YS6-2-32</strain>
    </source>
</reference>
<evidence type="ECO:0000256" key="1">
    <source>
        <dbReference type="SAM" id="SignalP"/>
    </source>
</evidence>
<evidence type="ECO:0008006" key="4">
    <source>
        <dbReference type="Google" id="ProtNLM"/>
    </source>
</evidence>
<evidence type="ECO:0000313" key="3">
    <source>
        <dbReference type="Proteomes" id="UP001294412"/>
    </source>
</evidence>
<dbReference type="Proteomes" id="UP001294412">
    <property type="component" value="Unassembled WGS sequence"/>
</dbReference>
<gene>
    <name evidence="2" type="ORF">U0C82_17475</name>
</gene>
<keyword evidence="1" id="KW-0732">Signal</keyword>
<dbReference type="EMBL" id="JAXLPB010000007">
    <property type="protein sequence ID" value="MDY8110932.1"/>
    <property type="molecule type" value="Genomic_DNA"/>
</dbReference>
<name>A0ABU5I6D6_9HYPH</name>
<accession>A0ABU5I6D6</accession>
<comment type="caution">
    <text evidence="2">The sequence shown here is derived from an EMBL/GenBank/DDBJ whole genome shotgun (WGS) entry which is preliminary data.</text>
</comment>
<keyword evidence="3" id="KW-1185">Reference proteome</keyword>
<feature type="chain" id="PRO_5045883379" description="Lipoprotein" evidence="1">
    <location>
        <begin position="23"/>
        <end position="59"/>
    </location>
</feature>